<proteinExistence type="predicted"/>
<evidence type="ECO:0000313" key="3">
    <source>
        <dbReference type="Proteomes" id="UP000034112"/>
    </source>
</evidence>
<comment type="caution">
    <text evidence="2">The sequence shown here is derived from an EMBL/GenBank/DDBJ whole genome shotgun (WGS) entry which is preliminary data.</text>
</comment>
<dbReference type="InterPro" id="IPR000086">
    <property type="entry name" value="NUDIX_hydrolase_dom"/>
</dbReference>
<dbReference type="CDD" id="cd03676">
    <property type="entry name" value="NUDIX_Tnr3_like"/>
    <property type="match status" value="1"/>
</dbReference>
<dbReference type="Proteomes" id="UP000034112">
    <property type="component" value="Unassembled WGS sequence"/>
</dbReference>
<feature type="domain" description="Nudix hydrolase" evidence="1">
    <location>
        <begin position="261"/>
        <end position="419"/>
    </location>
</feature>
<accession>A0A0F9ZVI7</accession>
<dbReference type="Gene3D" id="3.90.79.10">
    <property type="entry name" value="Nucleoside Triphosphate Pyrophosphohydrolase"/>
    <property type="match status" value="1"/>
</dbReference>
<dbReference type="PROSITE" id="PS51462">
    <property type="entry name" value="NUDIX"/>
    <property type="match status" value="1"/>
</dbReference>
<evidence type="ECO:0000259" key="1">
    <source>
        <dbReference type="PROSITE" id="PS51462"/>
    </source>
</evidence>
<sequence length="453" mass="50675">MTVAAISNAWKAAARVPSLFCLLPSQHLIATLTGLRESAVINGRWHGTARHGASHSVLEVPDTKEIRVQSLTVYVCPYMSVSSHLRETQFSMASLALPASNPGTSSSILAPFPDSIHTWITSPISSSEMGSFYDVIRRCNKFEEAKSAAMWEFAVLDNSVPVGYMLPEHVAEIRWDNTSFHVSKSKRKIHLDPVVKPGDDVVEICRREFITLCEKNVGNLNGCFRKWLRKRSDFHPIRGLDGKLAGLVIPSPARGIFGIVTTGVHMNMFTIRNGRIHVWVSKRSQNVTYARKLDQLVAGAMDPADNMEPLVTLRREAMEEAGLLVDTATNMVTWNSTHVGKVTAESMISFYDQKDHIAGNEEGHVEPGIRYTYDLEVGPDFVPYPQEPESIDGFILKPVEEVKRDLKNAEWKPNCGLVMLDFLLRKGEVREGDDENFGLLRRGLARKLPFYNL</sequence>
<dbReference type="EMBL" id="JOKZ01000637">
    <property type="protein sequence ID" value="KKO97113.1"/>
    <property type="molecule type" value="Genomic_DNA"/>
</dbReference>
<gene>
    <name evidence="2" type="ORF">THAR02_10778</name>
</gene>
<protein>
    <recommendedName>
        <fullName evidence="1">Nudix hydrolase domain-containing protein</fullName>
    </recommendedName>
</protein>
<organism evidence="2 3">
    <name type="scientific">Trichoderma harzianum</name>
    <name type="common">Hypocrea lixii</name>
    <dbReference type="NCBI Taxonomy" id="5544"/>
    <lineage>
        <taxon>Eukaryota</taxon>
        <taxon>Fungi</taxon>
        <taxon>Dikarya</taxon>
        <taxon>Ascomycota</taxon>
        <taxon>Pezizomycotina</taxon>
        <taxon>Sordariomycetes</taxon>
        <taxon>Hypocreomycetidae</taxon>
        <taxon>Hypocreales</taxon>
        <taxon>Hypocreaceae</taxon>
        <taxon>Trichoderma</taxon>
    </lineage>
</organism>
<dbReference type="OMA" id="PVGYMLP"/>
<dbReference type="AlphaFoldDB" id="A0A0F9ZVI7"/>
<evidence type="ECO:0000313" key="2">
    <source>
        <dbReference type="EMBL" id="KKO97113.1"/>
    </source>
</evidence>
<reference evidence="3" key="1">
    <citation type="journal article" date="2015" name="Genome Announc.">
        <title>Draft whole-genome sequence of the biocontrol agent Trichoderma harzianum T6776.</title>
        <authorList>
            <person name="Baroncelli R."/>
            <person name="Piaggeschi G."/>
            <person name="Fiorini L."/>
            <person name="Bertolini E."/>
            <person name="Zapparata A."/>
            <person name="Pe M.E."/>
            <person name="Sarrocco S."/>
            <person name="Vannacci G."/>
        </authorList>
    </citation>
    <scope>NUCLEOTIDE SEQUENCE [LARGE SCALE GENOMIC DNA]</scope>
    <source>
        <strain evidence="3">T6776</strain>
    </source>
</reference>
<dbReference type="SUPFAM" id="SSF55811">
    <property type="entry name" value="Nudix"/>
    <property type="match status" value="1"/>
</dbReference>
<dbReference type="OrthoDB" id="10261522at2759"/>
<name>A0A0F9ZVI7_TRIHA</name>
<dbReference type="InterPro" id="IPR015797">
    <property type="entry name" value="NUDIX_hydrolase-like_dom_sf"/>
</dbReference>